<name>A0A834SWV7_9FABA</name>
<accession>A0A834SWV7</accession>
<feature type="region of interest" description="Disordered" evidence="1">
    <location>
        <begin position="66"/>
        <end position="88"/>
    </location>
</feature>
<comment type="caution">
    <text evidence="2">The sequence shown here is derived from an EMBL/GenBank/DDBJ whole genome shotgun (WGS) entry which is preliminary data.</text>
</comment>
<reference evidence="2" key="1">
    <citation type="submission" date="2020-09" db="EMBL/GenBank/DDBJ databases">
        <title>Genome-Enabled Discovery of Anthraquinone Biosynthesis in Senna tora.</title>
        <authorList>
            <person name="Kang S.-H."/>
            <person name="Pandey R.P."/>
            <person name="Lee C.-M."/>
            <person name="Sim J.-S."/>
            <person name="Jeong J.-T."/>
            <person name="Choi B.-S."/>
            <person name="Jung M."/>
            <person name="Ginzburg D."/>
            <person name="Zhao K."/>
            <person name="Won S.Y."/>
            <person name="Oh T.-J."/>
            <person name="Yu Y."/>
            <person name="Kim N.-H."/>
            <person name="Lee O.R."/>
            <person name="Lee T.-H."/>
            <person name="Bashyal P."/>
            <person name="Kim T.-S."/>
            <person name="Lee W.-H."/>
            <person name="Kawkins C."/>
            <person name="Kim C.-K."/>
            <person name="Kim J.S."/>
            <person name="Ahn B.O."/>
            <person name="Rhee S.Y."/>
            <person name="Sohng J.K."/>
        </authorList>
    </citation>
    <scope>NUCLEOTIDE SEQUENCE</scope>
    <source>
        <tissue evidence="2">Leaf</tissue>
    </source>
</reference>
<organism evidence="2 3">
    <name type="scientific">Senna tora</name>
    <dbReference type="NCBI Taxonomy" id="362788"/>
    <lineage>
        <taxon>Eukaryota</taxon>
        <taxon>Viridiplantae</taxon>
        <taxon>Streptophyta</taxon>
        <taxon>Embryophyta</taxon>
        <taxon>Tracheophyta</taxon>
        <taxon>Spermatophyta</taxon>
        <taxon>Magnoliopsida</taxon>
        <taxon>eudicotyledons</taxon>
        <taxon>Gunneridae</taxon>
        <taxon>Pentapetalae</taxon>
        <taxon>rosids</taxon>
        <taxon>fabids</taxon>
        <taxon>Fabales</taxon>
        <taxon>Fabaceae</taxon>
        <taxon>Caesalpinioideae</taxon>
        <taxon>Cassia clade</taxon>
        <taxon>Senna</taxon>
    </lineage>
</organism>
<protein>
    <submittedName>
        <fullName evidence="2">Uncharacterized protein</fullName>
    </submittedName>
</protein>
<evidence type="ECO:0000313" key="2">
    <source>
        <dbReference type="EMBL" id="KAF7811705.1"/>
    </source>
</evidence>
<keyword evidence="3" id="KW-1185">Reference proteome</keyword>
<feature type="compositionally biased region" description="Low complexity" evidence="1">
    <location>
        <begin position="66"/>
        <end position="76"/>
    </location>
</feature>
<evidence type="ECO:0000313" key="3">
    <source>
        <dbReference type="Proteomes" id="UP000634136"/>
    </source>
</evidence>
<proteinExistence type="predicted"/>
<gene>
    <name evidence="2" type="ORF">G2W53_032681</name>
</gene>
<evidence type="ECO:0000256" key="1">
    <source>
        <dbReference type="SAM" id="MobiDB-lite"/>
    </source>
</evidence>
<dbReference type="AlphaFoldDB" id="A0A834SWV7"/>
<dbReference type="EMBL" id="JAAIUW010000010">
    <property type="protein sequence ID" value="KAF7811705.1"/>
    <property type="molecule type" value="Genomic_DNA"/>
</dbReference>
<dbReference type="Proteomes" id="UP000634136">
    <property type="component" value="Unassembled WGS sequence"/>
</dbReference>
<sequence length="88" mass="9837">MNEHTHFRLLQETLRSSTFTLDAQHAHHQTMKEVLASVNTTNELLTSIQHLLQKQITMASISAAAKNRSSSKSSLLKLRERPAASLIS</sequence>